<dbReference type="RefSeq" id="WP_192759259.1">
    <property type="nucleotide sequence ID" value="NZ_JADBDZ010000001.1"/>
</dbReference>
<sequence length="488" mass="52251">MTLTPPRDPPPAATAPAPAPSRALRTIPGRIRGQLALVLLAQAGLLAVLAVAVGDARDTVRMIGHEEGPQVVATGTLYFALSDMDAQVSNVLLIGRDHDLGIGRAESLRIYERRRAEADAAAVQAAQLAGGDPALRRTVQDVLNGLGRYERLVGRALQLSEQAGHPPGELPPDVIAAYRQATDLMKLEILPKAYNITLDSGARVRHSYETEHAAVLSGRAWLLLLGTVSLALLLALQFYLARTFRRVLNPALVLATLGTVALTAVGAALLTAHAGHMERAKTDGFDSILALSRARAVSHNAFADESRYLLDPGRADNYDQVYLDKSLSVVYPDMGDRPLNLENYYAALEDALASYKPGIGQDVPFLGFFGDEARTAEAGREAAALRRTLEAYLEVQRADEEIRRLAAEGDRAAAIDLRMDRRDGALRDFAAYDAALNELAAVHRDAFDRAVTAADGGLRGWSAVPAGAVAAIAVLAVAGVRPRLAEFR</sequence>
<accession>A0ABR9JQ89</accession>
<feature type="transmembrane region" description="Helical" evidence="2">
    <location>
        <begin position="220"/>
        <end position="240"/>
    </location>
</feature>
<proteinExistence type="predicted"/>
<reference evidence="3 4" key="1">
    <citation type="submission" date="2020-10" db="EMBL/GenBank/DDBJ databases">
        <title>Sequencing the genomes of 1000 actinobacteria strains.</title>
        <authorList>
            <person name="Klenk H.-P."/>
        </authorList>
    </citation>
    <scope>NUCLEOTIDE SEQUENCE [LARGE SCALE GENOMIC DNA]</scope>
    <source>
        <strain evidence="3 4">DSM 46744</strain>
    </source>
</reference>
<feature type="transmembrane region" description="Helical" evidence="2">
    <location>
        <begin position="35"/>
        <end position="53"/>
    </location>
</feature>
<comment type="caution">
    <text evidence="3">The sequence shown here is derived from an EMBL/GenBank/DDBJ whole genome shotgun (WGS) entry which is preliminary data.</text>
</comment>
<keyword evidence="4" id="KW-1185">Reference proteome</keyword>
<feature type="region of interest" description="Disordered" evidence="1">
    <location>
        <begin position="1"/>
        <end position="21"/>
    </location>
</feature>
<dbReference type="Proteomes" id="UP000627838">
    <property type="component" value="Unassembled WGS sequence"/>
</dbReference>
<gene>
    <name evidence="3" type="ORF">H4W34_002422</name>
</gene>
<evidence type="ECO:0000256" key="2">
    <source>
        <dbReference type="SAM" id="Phobius"/>
    </source>
</evidence>
<evidence type="ECO:0000313" key="3">
    <source>
        <dbReference type="EMBL" id="MBE1532589.1"/>
    </source>
</evidence>
<keyword evidence="2" id="KW-0472">Membrane</keyword>
<feature type="transmembrane region" description="Helical" evidence="2">
    <location>
        <begin position="252"/>
        <end position="272"/>
    </location>
</feature>
<organism evidence="3 4">
    <name type="scientific">Actinomadura algeriensis</name>
    <dbReference type="NCBI Taxonomy" id="1679523"/>
    <lineage>
        <taxon>Bacteria</taxon>
        <taxon>Bacillati</taxon>
        <taxon>Actinomycetota</taxon>
        <taxon>Actinomycetes</taxon>
        <taxon>Streptosporangiales</taxon>
        <taxon>Thermomonosporaceae</taxon>
        <taxon>Actinomadura</taxon>
    </lineage>
</organism>
<evidence type="ECO:0008006" key="5">
    <source>
        <dbReference type="Google" id="ProtNLM"/>
    </source>
</evidence>
<keyword evidence="2" id="KW-0812">Transmembrane</keyword>
<keyword evidence="2" id="KW-1133">Transmembrane helix</keyword>
<evidence type="ECO:0000256" key="1">
    <source>
        <dbReference type="SAM" id="MobiDB-lite"/>
    </source>
</evidence>
<feature type="compositionally biased region" description="Pro residues" evidence="1">
    <location>
        <begin position="1"/>
        <end position="19"/>
    </location>
</feature>
<dbReference type="EMBL" id="JADBDZ010000001">
    <property type="protein sequence ID" value="MBE1532589.1"/>
    <property type="molecule type" value="Genomic_DNA"/>
</dbReference>
<evidence type="ECO:0000313" key="4">
    <source>
        <dbReference type="Proteomes" id="UP000627838"/>
    </source>
</evidence>
<name>A0ABR9JQ89_9ACTN</name>
<protein>
    <recommendedName>
        <fullName evidence="5">Secreted protein</fullName>
    </recommendedName>
</protein>